<feature type="region of interest" description="Disordered" evidence="1">
    <location>
        <begin position="82"/>
        <end position="114"/>
    </location>
</feature>
<protein>
    <submittedName>
        <fullName evidence="2">Uncharacterized protein</fullName>
    </submittedName>
</protein>
<proteinExistence type="predicted"/>
<sequence>MVVSKVVDLVEYIVRSSELVLEYTLDKAMTLFLACLKDFAEFAKSKDQENNIPPEKCFNFHTRLKMTKCKTIPSLKALISRKTGQKFSSTRASGKARPARQKRALWRAGPPRPA</sequence>
<evidence type="ECO:0000313" key="2">
    <source>
        <dbReference type="EMBL" id="RYR16162.1"/>
    </source>
</evidence>
<dbReference type="AlphaFoldDB" id="A0A444ZPX4"/>
<comment type="caution">
    <text evidence="2">The sequence shown here is derived from an EMBL/GenBank/DDBJ whole genome shotgun (WGS) entry which is preliminary data.</text>
</comment>
<evidence type="ECO:0000313" key="3">
    <source>
        <dbReference type="Proteomes" id="UP000289738"/>
    </source>
</evidence>
<dbReference type="STRING" id="3818.A0A444ZPX4"/>
<gene>
    <name evidence="2" type="ORF">Ahy_B04g073137</name>
</gene>
<dbReference type="Proteomes" id="UP000289738">
    <property type="component" value="Chromosome B04"/>
</dbReference>
<dbReference type="EMBL" id="SDMP01000014">
    <property type="protein sequence ID" value="RYR16162.1"/>
    <property type="molecule type" value="Genomic_DNA"/>
</dbReference>
<evidence type="ECO:0000256" key="1">
    <source>
        <dbReference type="SAM" id="MobiDB-lite"/>
    </source>
</evidence>
<keyword evidence="3" id="KW-1185">Reference proteome</keyword>
<accession>A0A444ZPX4</accession>
<organism evidence="2 3">
    <name type="scientific">Arachis hypogaea</name>
    <name type="common">Peanut</name>
    <dbReference type="NCBI Taxonomy" id="3818"/>
    <lineage>
        <taxon>Eukaryota</taxon>
        <taxon>Viridiplantae</taxon>
        <taxon>Streptophyta</taxon>
        <taxon>Embryophyta</taxon>
        <taxon>Tracheophyta</taxon>
        <taxon>Spermatophyta</taxon>
        <taxon>Magnoliopsida</taxon>
        <taxon>eudicotyledons</taxon>
        <taxon>Gunneridae</taxon>
        <taxon>Pentapetalae</taxon>
        <taxon>rosids</taxon>
        <taxon>fabids</taxon>
        <taxon>Fabales</taxon>
        <taxon>Fabaceae</taxon>
        <taxon>Papilionoideae</taxon>
        <taxon>50 kb inversion clade</taxon>
        <taxon>dalbergioids sensu lato</taxon>
        <taxon>Dalbergieae</taxon>
        <taxon>Pterocarpus clade</taxon>
        <taxon>Arachis</taxon>
    </lineage>
</organism>
<reference evidence="2 3" key="1">
    <citation type="submission" date="2019-01" db="EMBL/GenBank/DDBJ databases">
        <title>Sequencing of cultivated peanut Arachis hypogaea provides insights into genome evolution and oil improvement.</title>
        <authorList>
            <person name="Chen X."/>
        </authorList>
    </citation>
    <scope>NUCLEOTIDE SEQUENCE [LARGE SCALE GENOMIC DNA]</scope>
    <source>
        <strain evidence="3">cv. Fuhuasheng</strain>
        <tissue evidence="2">Leaves</tissue>
    </source>
</reference>
<name>A0A444ZPX4_ARAHY</name>